<dbReference type="HOGENOM" id="CLU_536407_0_0_1"/>
<evidence type="ECO:0000313" key="3">
    <source>
        <dbReference type="Proteomes" id="UP000054477"/>
    </source>
</evidence>
<proteinExistence type="predicted"/>
<dbReference type="InterPro" id="IPR036047">
    <property type="entry name" value="F-box-like_dom_sf"/>
</dbReference>
<evidence type="ECO:0000259" key="1">
    <source>
        <dbReference type="PROSITE" id="PS50181"/>
    </source>
</evidence>
<sequence>MPSPSSGLQAGPSEITIEILKWLNCTDLLSVRQTCQYLNDVSRLRSLWLNLVAVQRTFLEEPINSYTTEQLQFHVCKQFAASQEWQSDEPDLAQCKRINVPSQDHMILIKGGRWLLLGLDTGAVVAYDLDSFISRQMTIVEAGTINLSITKLVVDMDDSAPHLTFKLAVLFNRSHASTIRIYEVSLVGHGSQAELVATRIISIRPSARWSIIFASLRDEHFCRGSTMLHPYYDCVEVFPWRNCTKSGSSNPVSTIFLGSQNRLVSGEILPGDQILLLLQGGCIAIYDLPEPRVQGHDIVITEVTQPRWKAFIEGRWGDTTHVKISTPHLGHLSSYTACTTLDGIYGVTVPVDPSEFPQIVALLDFAVENKSSFAVGLEKAFIRGKSKGFFTGTFSFKKPTPAVGFKPAARRWGFKWPNQLEMRMVMDEQTGRVVVGIERQGYVKVLDFGREINGV</sequence>
<organism evidence="2 3">
    <name type="scientific">Laccaria amethystina LaAM-08-1</name>
    <dbReference type="NCBI Taxonomy" id="1095629"/>
    <lineage>
        <taxon>Eukaryota</taxon>
        <taxon>Fungi</taxon>
        <taxon>Dikarya</taxon>
        <taxon>Basidiomycota</taxon>
        <taxon>Agaricomycotina</taxon>
        <taxon>Agaricomycetes</taxon>
        <taxon>Agaricomycetidae</taxon>
        <taxon>Agaricales</taxon>
        <taxon>Agaricineae</taxon>
        <taxon>Hydnangiaceae</taxon>
        <taxon>Laccaria</taxon>
    </lineage>
</organism>
<dbReference type="AlphaFoldDB" id="A0A0C9WV84"/>
<dbReference type="Pfam" id="PF12937">
    <property type="entry name" value="F-box-like"/>
    <property type="match status" value="1"/>
</dbReference>
<reference evidence="2 3" key="1">
    <citation type="submission" date="2014-04" db="EMBL/GenBank/DDBJ databases">
        <authorList>
            <consortium name="DOE Joint Genome Institute"/>
            <person name="Kuo A."/>
            <person name="Kohler A."/>
            <person name="Nagy L.G."/>
            <person name="Floudas D."/>
            <person name="Copeland A."/>
            <person name="Barry K.W."/>
            <person name="Cichocki N."/>
            <person name="Veneault-Fourrey C."/>
            <person name="LaButti K."/>
            <person name="Lindquist E.A."/>
            <person name="Lipzen A."/>
            <person name="Lundell T."/>
            <person name="Morin E."/>
            <person name="Murat C."/>
            <person name="Sun H."/>
            <person name="Tunlid A."/>
            <person name="Henrissat B."/>
            <person name="Grigoriev I.V."/>
            <person name="Hibbett D.S."/>
            <person name="Martin F."/>
            <person name="Nordberg H.P."/>
            <person name="Cantor M.N."/>
            <person name="Hua S.X."/>
        </authorList>
    </citation>
    <scope>NUCLEOTIDE SEQUENCE [LARGE SCALE GENOMIC DNA]</scope>
    <source>
        <strain evidence="2 3">LaAM-08-1</strain>
    </source>
</reference>
<dbReference type="SUPFAM" id="SSF81383">
    <property type="entry name" value="F-box domain"/>
    <property type="match status" value="1"/>
</dbReference>
<feature type="domain" description="F-box" evidence="1">
    <location>
        <begin position="5"/>
        <end position="51"/>
    </location>
</feature>
<dbReference type="OrthoDB" id="3068592at2759"/>
<dbReference type="PROSITE" id="PS50181">
    <property type="entry name" value="FBOX"/>
    <property type="match status" value="1"/>
</dbReference>
<dbReference type="Proteomes" id="UP000054477">
    <property type="component" value="Unassembled WGS sequence"/>
</dbReference>
<keyword evidence="3" id="KW-1185">Reference proteome</keyword>
<name>A0A0C9WV84_9AGAR</name>
<accession>A0A0C9WV84</accession>
<protein>
    <recommendedName>
        <fullName evidence="1">F-box domain-containing protein</fullName>
    </recommendedName>
</protein>
<dbReference type="Gene3D" id="1.20.1280.50">
    <property type="match status" value="1"/>
</dbReference>
<dbReference type="SMART" id="SM00256">
    <property type="entry name" value="FBOX"/>
    <property type="match status" value="1"/>
</dbReference>
<reference evidence="3" key="2">
    <citation type="submission" date="2015-01" db="EMBL/GenBank/DDBJ databases">
        <title>Evolutionary Origins and Diversification of the Mycorrhizal Mutualists.</title>
        <authorList>
            <consortium name="DOE Joint Genome Institute"/>
            <consortium name="Mycorrhizal Genomics Consortium"/>
            <person name="Kohler A."/>
            <person name="Kuo A."/>
            <person name="Nagy L.G."/>
            <person name="Floudas D."/>
            <person name="Copeland A."/>
            <person name="Barry K.W."/>
            <person name="Cichocki N."/>
            <person name="Veneault-Fourrey C."/>
            <person name="LaButti K."/>
            <person name="Lindquist E.A."/>
            <person name="Lipzen A."/>
            <person name="Lundell T."/>
            <person name="Morin E."/>
            <person name="Murat C."/>
            <person name="Riley R."/>
            <person name="Ohm R."/>
            <person name="Sun H."/>
            <person name="Tunlid A."/>
            <person name="Henrissat B."/>
            <person name="Grigoriev I.V."/>
            <person name="Hibbett D.S."/>
            <person name="Martin F."/>
        </authorList>
    </citation>
    <scope>NUCLEOTIDE SEQUENCE [LARGE SCALE GENOMIC DNA]</scope>
    <source>
        <strain evidence="3">LaAM-08-1</strain>
    </source>
</reference>
<dbReference type="InterPro" id="IPR001810">
    <property type="entry name" value="F-box_dom"/>
</dbReference>
<gene>
    <name evidence="2" type="ORF">K443DRAFT_13528</name>
</gene>
<dbReference type="EMBL" id="KN838903">
    <property type="protein sequence ID" value="KIJ92528.1"/>
    <property type="molecule type" value="Genomic_DNA"/>
</dbReference>
<evidence type="ECO:0000313" key="2">
    <source>
        <dbReference type="EMBL" id="KIJ92528.1"/>
    </source>
</evidence>